<feature type="region of interest" description="Disordered" evidence="7">
    <location>
        <begin position="2814"/>
        <end position="2869"/>
    </location>
</feature>
<feature type="compositionally biased region" description="Basic residues" evidence="7">
    <location>
        <begin position="548"/>
        <end position="557"/>
    </location>
</feature>
<feature type="compositionally biased region" description="Polar residues" evidence="7">
    <location>
        <begin position="1004"/>
        <end position="1021"/>
    </location>
</feature>
<feature type="region of interest" description="Disordered" evidence="7">
    <location>
        <begin position="2927"/>
        <end position="2956"/>
    </location>
</feature>
<feature type="compositionally biased region" description="Basic and acidic residues" evidence="7">
    <location>
        <begin position="1741"/>
        <end position="1755"/>
    </location>
</feature>
<feature type="binding site" evidence="6">
    <location>
        <position position="4780"/>
    </location>
    <ligand>
        <name>ATP</name>
        <dbReference type="ChEBI" id="CHEBI:30616"/>
    </ligand>
</feature>
<dbReference type="EMBL" id="CAXITT010000080">
    <property type="protein sequence ID" value="CAL1531042.1"/>
    <property type="molecule type" value="Genomic_DNA"/>
</dbReference>
<feature type="compositionally biased region" description="Basic and acidic residues" evidence="7">
    <location>
        <begin position="62"/>
        <end position="76"/>
    </location>
</feature>
<protein>
    <recommendedName>
        <fullName evidence="8">Protein kinase domain-containing protein</fullName>
    </recommendedName>
</protein>
<feature type="compositionally biased region" description="Basic and acidic residues" evidence="7">
    <location>
        <begin position="2823"/>
        <end position="2848"/>
    </location>
</feature>
<feature type="compositionally biased region" description="Basic and acidic residues" evidence="7">
    <location>
        <begin position="1475"/>
        <end position="1501"/>
    </location>
</feature>
<keyword evidence="10" id="KW-1185">Reference proteome</keyword>
<feature type="compositionally biased region" description="Basic and acidic residues" evidence="7">
    <location>
        <begin position="519"/>
        <end position="529"/>
    </location>
</feature>
<feature type="compositionally biased region" description="Basic and acidic residues" evidence="7">
    <location>
        <begin position="977"/>
        <end position="990"/>
    </location>
</feature>
<feature type="region of interest" description="Disordered" evidence="7">
    <location>
        <begin position="226"/>
        <end position="252"/>
    </location>
</feature>
<feature type="compositionally biased region" description="Low complexity" evidence="7">
    <location>
        <begin position="1168"/>
        <end position="1179"/>
    </location>
</feature>
<dbReference type="Gene3D" id="1.10.510.10">
    <property type="entry name" value="Transferase(Phosphotransferase) domain 1"/>
    <property type="match status" value="1"/>
</dbReference>
<evidence type="ECO:0000259" key="8">
    <source>
        <dbReference type="PROSITE" id="PS50011"/>
    </source>
</evidence>
<feature type="compositionally biased region" description="Polar residues" evidence="7">
    <location>
        <begin position="1440"/>
        <end position="1449"/>
    </location>
</feature>
<feature type="compositionally biased region" description="Polar residues" evidence="7">
    <location>
        <begin position="1150"/>
        <end position="1161"/>
    </location>
</feature>
<feature type="compositionally biased region" description="Low complexity" evidence="7">
    <location>
        <begin position="4249"/>
        <end position="4259"/>
    </location>
</feature>
<feature type="compositionally biased region" description="Basic and acidic residues" evidence="7">
    <location>
        <begin position="1053"/>
        <end position="1065"/>
    </location>
</feature>
<feature type="compositionally biased region" description="Basic and acidic residues" evidence="7">
    <location>
        <begin position="1805"/>
        <end position="1853"/>
    </location>
</feature>
<feature type="compositionally biased region" description="Basic and acidic residues" evidence="7">
    <location>
        <begin position="3106"/>
        <end position="3117"/>
    </location>
</feature>
<evidence type="ECO:0000256" key="2">
    <source>
        <dbReference type="ARBA" id="ARBA00022679"/>
    </source>
</evidence>
<feature type="region of interest" description="Disordered" evidence="7">
    <location>
        <begin position="3435"/>
        <end position="3477"/>
    </location>
</feature>
<reference evidence="9 10" key="1">
    <citation type="submission" date="2024-04" db="EMBL/GenBank/DDBJ databases">
        <authorList>
            <consortium name="Genoscope - CEA"/>
            <person name="William W."/>
        </authorList>
    </citation>
    <scope>NUCLEOTIDE SEQUENCE [LARGE SCALE GENOMIC DNA]</scope>
</reference>
<feature type="compositionally biased region" description="Polar residues" evidence="7">
    <location>
        <begin position="1262"/>
        <end position="1303"/>
    </location>
</feature>
<feature type="compositionally biased region" description="Basic and acidic residues" evidence="7">
    <location>
        <begin position="499"/>
        <end position="509"/>
    </location>
</feature>
<evidence type="ECO:0000256" key="4">
    <source>
        <dbReference type="ARBA" id="ARBA00022777"/>
    </source>
</evidence>
<feature type="region of interest" description="Disordered" evidence="7">
    <location>
        <begin position="265"/>
        <end position="347"/>
    </location>
</feature>
<feature type="compositionally biased region" description="Polar residues" evidence="7">
    <location>
        <begin position="675"/>
        <end position="699"/>
    </location>
</feature>
<feature type="compositionally biased region" description="Basic and acidic residues" evidence="7">
    <location>
        <begin position="639"/>
        <end position="670"/>
    </location>
</feature>
<feature type="compositionally biased region" description="Low complexity" evidence="7">
    <location>
        <begin position="412"/>
        <end position="423"/>
    </location>
</feature>
<feature type="compositionally biased region" description="Basic and acidic residues" evidence="7">
    <location>
        <begin position="1519"/>
        <end position="1540"/>
    </location>
</feature>
<feature type="compositionally biased region" description="Basic and acidic residues" evidence="7">
    <location>
        <begin position="1353"/>
        <end position="1374"/>
    </location>
</feature>
<dbReference type="InterPro" id="IPR050660">
    <property type="entry name" value="NEK_Ser/Thr_kinase"/>
</dbReference>
<feature type="compositionally biased region" description="Basic and acidic residues" evidence="7">
    <location>
        <begin position="1427"/>
        <end position="1439"/>
    </location>
</feature>
<feature type="compositionally biased region" description="Polar residues" evidence="7">
    <location>
        <begin position="863"/>
        <end position="876"/>
    </location>
</feature>
<feature type="compositionally biased region" description="Basic and acidic residues" evidence="7">
    <location>
        <begin position="1189"/>
        <end position="1208"/>
    </location>
</feature>
<feature type="region of interest" description="Disordered" evidence="7">
    <location>
        <begin position="4563"/>
        <end position="4656"/>
    </location>
</feature>
<feature type="compositionally biased region" description="Polar residues" evidence="7">
    <location>
        <begin position="712"/>
        <end position="724"/>
    </location>
</feature>
<dbReference type="InterPro" id="IPR017441">
    <property type="entry name" value="Protein_kinase_ATP_BS"/>
</dbReference>
<feature type="compositionally biased region" description="Low complexity" evidence="7">
    <location>
        <begin position="1112"/>
        <end position="1126"/>
    </location>
</feature>
<keyword evidence="4" id="KW-0418">Kinase</keyword>
<evidence type="ECO:0000313" key="9">
    <source>
        <dbReference type="EMBL" id="CAL1531042.1"/>
    </source>
</evidence>
<feature type="compositionally biased region" description="Polar residues" evidence="7">
    <location>
        <begin position="1235"/>
        <end position="1255"/>
    </location>
</feature>
<keyword evidence="2" id="KW-0808">Transferase</keyword>
<feature type="region of interest" description="Disordered" evidence="7">
    <location>
        <begin position="4249"/>
        <end position="4270"/>
    </location>
</feature>
<feature type="region of interest" description="Disordered" evidence="7">
    <location>
        <begin position="2690"/>
        <end position="2768"/>
    </location>
</feature>
<keyword evidence="3 6" id="KW-0547">Nucleotide-binding</keyword>
<feature type="region of interest" description="Disordered" evidence="7">
    <location>
        <begin position="3605"/>
        <end position="3647"/>
    </location>
</feature>
<dbReference type="Proteomes" id="UP001497497">
    <property type="component" value="Unassembled WGS sequence"/>
</dbReference>
<feature type="compositionally biased region" description="Basic and acidic residues" evidence="7">
    <location>
        <begin position="1980"/>
        <end position="1999"/>
    </location>
</feature>
<evidence type="ECO:0000313" key="10">
    <source>
        <dbReference type="Proteomes" id="UP001497497"/>
    </source>
</evidence>
<feature type="compositionally biased region" description="Polar residues" evidence="7">
    <location>
        <begin position="37"/>
        <end position="48"/>
    </location>
</feature>
<feature type="compositionally biased region" description="Polar residues" evidence="7">
    <location>
        <begin position="82"/>
        <end position="94"/>
    </location>
</feature>
<feature type="compositionally biased region" description="Basic and acidic residues" evidence="7">
    <location>
        <begin position="1450"/>
        <end position="1462"/>
    </location>
</feature>
<dbReference type="InterPro" id="IPR000719">
    <property type="entry name" value="Prot_kinase_dom"/>
</dbReference>
<feature type="region of interest" description="Disordered" evidence="7">
    <location>
        <begin position="3682"/>
        <end position="3788"/>
    </location>
</feature>
<feature type="compositionally biased region" description="Polar residues" evidence="7">
    <location>
        <begin position="2744"/>
        <end position="2763"/>
    </location>
</feature>
<dbReference type="GO" id="GO:0005524">
    <property type="term" value="F:ATP binding"/>
    <property type="evidence" value="ECO:0007669"/>
    <property type="project" value="UniProtKB-UniRule"/>
</dbReference>
<feature type="compositionally biased region" description="Acidic residues" evidence="7">
    <location>
        <begin position="4576"/>
        <end position="4624"/>
    </location>
</feature>
<feature type="compositionally biased region" description="Polar residues" evidence="7">
    <location>
        <begin position="825"/>
        <end position="834"/>
    </location>
</feature>
<feature type="region of interest" description="Disordered" evidence="7">
    <location>
        <begin position="1911"/>
        <end position="2041"/>
    </location>
</feature>
<feature type="compositionally biased region" description="Polar residues" evidence="7">
    <location>
        <begin position="740"/>
        <end position="754"/>
    </location>
</feature>
<evidence type="ECO:0000256" key="6">
    <source>
        <dbReference type="PROSITE-ProRule" id="PRU10141"/>
    </source>
</evidence>
<feature type="compositionally biased region" description="Basic and acidic residues" evidence="7">
    <location>
        <begin position="1762"/>
        <end position="1772"/>
    </location>
</feature>
<proteinExistence type="inferred from homology"/>
<feature type="compositionally biased region" description="Basic residues" evidence="7">
    <location>
        <begin position="18"/>
        <end position="28"/>
    </location>
</feature>
<feature type="compositionally biased region" description="Acidic residues" evidence="7">
    <location>
        <begin position="620"/>
        <end position="630"/>
    </location>
</feature>
<dbReference type="PROSITE" id="PS50011">
    <property type="entry name" value="PROTEIN_KINASE_DOM"/>
    <property type="match status" value="1"/>
</dbReference>
<feature type="compositionally biased region" description="Basic and acidic residues" evidence="7">
    <location>
        <begin position="3682"/>
        <end position="3702"/>
    </location>
</feature>
<feature type="region of interest" description="Disordered" evidence="7">
    <location>
        <begin position="977"/>
        <end position="1022"/>
    </location>
</feature>
<comment type="caution">
    <text evidence="9">The sequence shown here is derived from an EMBL/GenBank/DDBJ whole genome shotgun (WGS) entry which is preliminary data.</text>
</comment>
<feature type="compositionally biased region" description="Basic and acidic residues" evidence="7">
    <location>
        <begin position="4019"/>
        <end position="4030"/>
    </location>
</feature>
<feature type="compositionally biased region" description="Polar residues" evidence="7">
    <location>
        <begin position="1081"/>
        <end position="1105"/>
    </location>
</feature>
<dbReference type="GO" id="GO:0004674">
    <property type="term" value="F:protein serine/threonine kinase activity"/>
    <property type="evidence" value="ECO:0007669"/>
    <property type="project" value="TreeGrafter"/>
</dbReference>
<feature type="region of interest" description="Disordered" evidence="7">
    <location>
        <begin position="1"/>
        <end position="98"/>
    </location>
</feature>
<feature type="region of interest" description="Disordered" evidence="7">
    <location>
        <begin position="3098"/>
        <end position="3117"/>
    </location>
</feature>
<feature type="region of interest" description="Disordered" evidence="7">
    <location>
        <begin position="365"/>
        <end position="563"/>
    </location>
</feature>
<organism evidence="9 10">
    <name type="scientific">Lymnaea stagnalis</name>
    <name type="common">Great pond snail</name>
    <name type="synonym">Helix stagnalis</name>
    <dbReference type="NCBI Taxonomy" id="6523"/>
    <lineage>
        <taxon>Eukaryota</taxon>
        <taxon>Metazoa</taxon>
        <taxon>Spiralia</taxon>
        <taxon>Lophotrochozoa</taxon>
        <taxon>Mollusca</taxon>
        <taxon>Gastropoda</taxon>
        <taxon>Heterobranchia</taxon>
        <taxon>Euthyneura</taxon>
        <taxon>Panpulmonata</taxon>
        <taxon>Hygrophila</taxon>
        <taxon>Lymnaeoidea</taxon>
        <taxon>Lymnaeidae</taxon>
        <taxon>Lymnaea</taxon>
    </lineage>
</organism>
<dbReference type="SMART" id="SM00220">
    <property type="entry name" value="S_TKc"/>
    <property type="match status" value="1"/>
</dbReference>
<keyword evidence="5 6" id="KW-0067">ATP-binding</keyword>
<evidence type="ECO:0000256" key="7">
    <source>
        <dbReference type="SAM" id="MobiDB-lite"/>
    </source>
</evidence>
<feature type="region of interest" description="Disordered" evidence="7">
    <location>
        <begin position="1043"/>
        <end position="1135"/>
    </location>
</feature>
<feature type="compositionally biased region" description="Polar residues" evidence="7">
    <location>
        <begin position="1209"/>
        <end position="1227"/>
    </location>
</feature>
<dbReference type="SUPFAM" id="SSF56112">
    <property type="entry name" value="Protein kinase-like (PK-like)"/>
    <property type="match status" value="1"/>
</dbReference>
<feature type="region of interest" description="Disordered" evidence="7">
    <location>
        <begin position="794"/>
        <end position="950"/>
    </location>
</feature>
<name>A0AAV2HBU3_LYMST</name>
<feature type="region of interest" description="Disordered" evidence="7">
    <location>
        <begin position="1731"/>
        <end position="1893"/>
    </location>
</feature>
<feature type="region of interest" description="Disordered" evidence="7">
    <location>
        <begin position="620"/>
        <end position="769"/>
    </location>
</feature>
<feature type="compositionally biased region" description="Basic and acidic residues" evidence="7">
    <location>
        <begin position="432"/>
        <end position="447"/>
    </location>
</feature>
<feature type="compositionally biased region" description="Polar residues" evidence="7">
    <location>
        <begin position="1854"/>
        <end position="1863"/>
    </location>
</feature>
<accession>A0AAV2HBU3</accession>
<feature type="compositionally biased region" description="Polar residues" evidence="7">
    <location>
        <begin position="2691"/>
        <end position="2704"/>
    </location>
</feature>
<feature type="region of interest" description="Disordered" evidence="7">
    <location>
        <begin position="1150"/>
        <end position="1594"/>
    </location>
</feature>
<feature type="compositionally biased region" description="Low complexity" evidence="7">
    <location>
        <begin position="3635"/>
        <end position="3647"/>
    </location>
</feature>
<evidence type="ECO:0000256" key="1">
    <source>
        <dbReference type="ARBA" id="ARBA00010886"/>
    </source>
</evidence>
<evidence type="ECO:0000256" key="3">
    <source>
        <dbReference type="ARBA" id="ARBA00022741"/>
    </source>
</evidence>
<feature type="compositionally biased region" description="Basic residues" evidence="7">
    <location>
        <begin position="316"/>
        <end position="332"/>
    </location>
</feature>
<dbReference type="PANTHER" id="PTHR43671">
    <property type="entry name" value="SERINE/THREONINE-PROTEIN KINASE NEK"/>
    <property type="match status" value="1"/>
</dbReference>
<feature type="compositionally biased region" description="Polar residues" evidence="7">
    <location>
        <begin position="273"/>
        <end position="294"/>
    </location>
</feature>
<feature type="region of interest" description="Disordered" evidence="7">
    <location>
        <begin position="4010"/>
        <end position="4030"/>
    </location>
</feature>
<dbReference type="InterPro" id="IPR011009">
    <property type="entry name" value="Kinase-like_dom_sf"/>
</dbReference>
<dbReference type="PROSITE" id="PS00107">
    <property type="entry name" value="PROTEIN_KINASE_ATP"/>
    <property type="match status" value="1"/>
</dbReference>
<feature type="compositionally biased region" description="Basic and acidic residues" evidence="7">
    <location>
        <begin position="1562"/>
        <end position="1590"/>
    </location>
</feature>
<feature type="compositionally biased region" description="Basic and acidic residues" evidence="7">
    <location>
        <begin position="1386"/>
        <end position="1408"/>
    </location>
</feature>
<feature type="compositionally biased region" description="Basic and acidic residues" evidence="7">
    <location>
        <begin position="1960"/>
        <end position="1970"/>
    </location>
</feature>
<feature type="compositionally biased region" description="Basic and acidic residues" evidence="7">
    <location>
        <begin position="480"/>
        <end position="489"/>
    </location>
</feature>
<feature type="compositionally biased region" description="Polar residues" evidence="7">
    <location>
        <begin position="1911"/>
        <end position="1920"/>
    </location>
</feature>
<dbReference type="PANTHER" id="PTHR43671:SF106">
    <property type="entry name" value="NIMA-LIKE KINASE"/>
    <property type="match status" value="1"/>
</dbReference>
<dbReference type="CDD" id="cd00180">
    <property type="entry name" value="PKc"/>
    <property type="match status" value="1"/>
</dbReference>
<feature type="compositionally biased region" description="Basic and acidic residues" evidence="7">
    <location>
        <begin position="1308"/>
        <end position="1335"/>
    </location>
</feature>
<evidence type="ECO:0000256" key="5">
    <source>
        <dbReference type="ARBA" id="ARBA00022840"/>
    </source>
</evidence>
<feature type="domain" description="Protein kinase" evidence="8">
    <location>
        <begin position="4752"/>
        <end position="4989"/>
    </location>
</feature>
<comment type="similarity">
    <text evidence="1">Belongs to the protein kinase superfamily. NEK Ser/Thr protein kinase family. NIMA subfamily.</text>
</comment>
<gene>
    <name evidence="9" type="ORF">GSLYS_00005167001</name>
</gene>
<feature type="region of interest" description="Disordered" evidence="7">
    <location>
        <begin position="2637"/>
        <end position="2658"/>
    </location>
</feature>
<feature type="compositionally biased region" description="Polar residues" evidence="7">
    <location>
        <begin position="3748"/>
        <end position="3759"/>
    </location>
</feature>
<sequence length="5012" mass="564288">MSEDNGVKALRPSTFKITSKKNPTRSRSKTCGDTGVDTANTGSNISDFKTTDFKVEGLSNKADGDQLKRNRSESRTRPPGNVDTQNFRGRSQVDSGFDGTRAEKFTHRRAKSSLEGLSAHSYASRVLNQRHNLNILDAVIQQGLDKTQNFVNPRMNFGDGLLTLTSGENLIPNVIPPLQHLTEATNDGNVSTDNQVLDQNTVQAKVETLGNLDKLSPPHRMLEICANDNDPVSNSHKNRTQSEPPVRRFFLSPKNVVPCDTKAATEAERKTITKTNLDDWSSPKTRKGSSPSKKSSTRRADSLSPGDIGLSSLKSPGRKSKGKHRKKGKSRGNGRPSPTPTGDIYIPNNLAQFNIGKGVFDALTQENGKQGSPKGKTGSKVVKQGSPKVKPGSPGLNQGSPKGIPRSPKLKPGSPVSQSPPSSYRVHGTSNELEHKSGTFLKPKDQKTVSPKPNLACKVKGTRKCFREWQPEDSPQPQEEPSKPEKKPETSPGNGVHASPEKISPKTEQEQNNFPLCKSPKDPVCKKSSESTASASKPCLEQPPCRPCKAKKKRRHPCGWGDSNRGVSFTRKNFFGNIAKAVGDQLNCIAYRNSLFHSFPGMIGLYRPDIGMDSLFMNDSEEDDLEEEEEEKPKSRKSKEKESKRSEDKDDTSRQVSSDERMYSDKDQGQVRKVSIQQSGKSSFPSQLSHRTSIKTAATGQFEETEPILQNAALQGSQRYSQKEGQGGYYVEEASRQWRDSQTNIEISPRQMSRLSPRGETKTIEYDSQSPADQVKIVLEIPTYMRSSPRVDSTHIVNVPAPPPRHLDVQGSSLDSRRATGERATPSTNVTRVPSQEPMRRSTYPPEYEAHKNDLPMSPRFSRYSSPQFQDRQSAKGSVHFIPSAARDRASSYDQSLKSGLRSPNDYRTSPFLKSGSQSSYEEKSPSPSRLPGSADRSTGRGLMIPSSKKESSNLSEDLFLGKKLFDSSSFKQDSATERFSRSQTFKEDDTVLQLDSTKRSSRTIDNLTASSGRSSGSPYKTFSPFKADEDFTHEMNLSERALVNRSSMSKPFQEDYRSTIRDSPSRLSSRAASSERHSSVQLSQHSGQESPRGTYMSRQISKPASSEKFSRQQSFQQGSQQASDQEVNTRRTSARDLIEDKLCLIQQLSKEQSRRGSSQPSDEEAGSRQTSGRGSSQEGEFHGSSQHSSDEDRGTRQMSNRESRLERLTSNQRSSRPTSRITGSQKMSDEEGNTRQVSTRASRQTSIEKLSRAQSAREGSRQTSDNEIGTRPISTRESLEQRMSSIDKNSITQSLREISQQLSEDEGGTRRCSGRDSVQEKLTSIEKLSREQSFRDGSQQLSDEESGTRQPSTRESRQERLSSIEKLSREPSLREGSQQFFGSEDGVRRNSGRESRLERLTSIERSSRGQVSDEEEGQWPTSSRESFQERLTSFDKISRGQSQQNLEEGSTRRTTARDSLQERLTPVENISRADSVRDGSRQTSFRESRHERFASADKYSRAQSLIGGIQQPSDEEGDTRRASAVESRQERLSSVDRFRAQSQKESSLHISDEEESTLRTPGRESRQERLTSRTRPSKDAPPERIDNEFYRGSTLNETAIESSANISKFHSMMEDPQQRMPMEGVRDKSARTRSSSFIQENYDRETATFVPSVASSKQQLVTVAESQKLTIQDPTRWSGSSDFVDSPEQHTIPQYLCTVGTSSLQAGSQMLPFDKDKAINKPCRPEFMKKCDRQSPVTKSEIDQLRVSKEEKFQKSQSADECSKGLPHRDYQYPQCNEKLPKADKRSVSSTRPPIHHPSSARRVTMDDSCEQRYRDSKSRAEQGSDAKRFSKMRDISNAEDYDGRRDAKTRTFEASYSSPSRRSTKQTKHSRDNDEEETTMEPSLRSTRCHRVGADAVYEDESVTIASYETSTWRQTPTEGRGHDGYVEDEERVIAPSRGADNDQVLKVIESTDEDESYSEKLDTHTLDEPPSIDTDDNDKPEKAFYMRDKRRCRELTSGESGDDEPLMSARSKGRLRNSDKYNQEECTDDVVSKRGTERNRSRASSIIKVCFHKEQSGEHEDLEEEERCSDAVSSEECVSDDSCKELSSKNIPSGDSCAQRQIRKIKGRITFRCSDDTNTCPASRSTTVAIQNGTVQMITSPQGVKIIDCGGAKDCEDLSSETSDCEYMNNLVLSNNSRSARSQWADNRASDKSMKKYLRDSQYIRQRQLRLIEYEQDNTQSCDSLSDYLPSNRRKSPVPAPRMNLIKSYDYSEGRFTRQFCNFESDEQRGRDIYRCAYRSRSNSAKSDRSPESFHVRAIDPFRQVITPEQPVPVSDKYSARNIGEYIKYISPDVPYQRQADMFLCNLSSEKVDDIGSPEDICINVPKKLPETRRENPFLLVRSAFIPSDETDVTVVGRPRVKVRPKSASAKCSYRIKGLQSPMRIEASPGDTSESQTLSANSAMYRNIRSKYRDKTSNHGHFIPENESCNSQKSSPECTALSVAVSKNKNCSSNADRDRNSSSGSGDFMYSDLAYHCGVIDTLRLLDTDNVSSDSAKLSSVCDHSDFPHKTSFPVFSRMESEEHITELVRSLPSLAVGGHDDEAIEQIRQNSIRALLFAASLSNSWSSLRLFSSATAKDTAKWVQELKDRTTVKNVLSPQQSNATDSPTNDANISLPNVWKSKTLTSTSDTGGFNLPNLWPSKKFASPTDSNFSPSLQNVKPTKKIASPSKGTQSHSSHVKSEIKTSNKMTSPVKPEELQEPQSKMYTPKSTQFQSSGEYQQKPRTRAVKIQVQCSKNAAIQTQSIDRDTQKCDKAENTEMQYFIRDVEVSTKTSSELNTKSDTRNREKFDPRRGKLRRDPKLPKDFPLPKPGRRNERGQGLSHKTVPQTDLKDIFQLMTMRSRQESRGLRKKKCHSFNDTSSCGCSRRARSHSEDSVYYYKESRSPSPCHRIGHRTRSHSLDRMHRPRSRSVKTKKIFEGFTHFKPKSSSRHRFSARSFSAESVYHDRSDGSHSPRTDFKSFKGEVDPISQVRDFQNDLFLKRKFLYSTDKSLPNFKTRCGKMSERNYQRLCACSRCQQRRFELQRYIYLRKSFKGDKSSTKVGKAKYPLGACGDTTSQPTDKTKNNSKDFSGEERPFLDNVTIFVVTSQSSITANEENEREAEIRYFDDVDPCCRFALKNALRNVGSSSSIERQDLPMYALDDVNKVDDNSECVTDQDTDYFSSWKSYSSQSNNVMENDSPENQYFDQGEHNIECKCPYSHFSNDVAAVKKQRHEHVGTQKKEFTYLRINPDRRKMSHKKRYRSKSGISCTSLDSGLDKSSSVDGGNKCNSSKWVAKHDGMSDMEGEHNNLEFENVPEIKPSKVTRQNTNSEVLRHRISLMENENMPLDTEHDTSILTRNKDSLLDDPRDATEFQVSSRELFSSTISQFTGSDEVQIDELLKKYIHSKTESSHEHGLDGDNDGDTISQPPLNMAPPSSAEKSPSPPNRGSSSLRFLQSIIDGKVKTLLDKALQNWTSPIQRTLPLLNNNDYLKMGSPEKPSKHNQSDQIDVKYQDISQSELSFSNSVSSESSTFVITESNCKISDTPNLVIVTLPEKCPEQPKTYREMLIDWIKGALPPFEKSPEKKVQNDETNTVPQKPKRFLSEPRSSSKSLQASAKSSASHINVSFTNNYFGPEEVLFCKGDLELPTQLEECNSREIKDEKNKTETNHELLDPPKKRKESHRPKKEESPKLKRRRKSESQLDPIKTSRRYKNANEHSETRCSVSKCSTTSTDNRRSHSAPRPNVSKLNLATKQRHPKARKSEIEKVRMTFDAKPMEESVLVKSKSKITPFSECGVSRIANRLTPNQAKLESTSITVSSTSTDDIKQKIQSGFKNFKHEVMERRLMEELIQRKIMSKHLENDLAEAEADSLAECEAIESCLLTPIIEESHTPLDKSRNDFNMFVNECKSKIKDISGQASKPNSENTLSNISSQIISSTSSSKPVHQLIERTREHASAAPLHFSQHLDKTSSVKYCVPNTLMECSTSPSKSRSHTDKSGQDNDRNLFADQCQSGLFTSSLKESKSHPSLHEINNAPTERLPEKFQEYYFTSLHYKGPFKSAFLRNELGGGIHAESKEMINQLSKEDLLISQYSTRHSFLKRNNYRDFSLDLSGEDFNFSKSNSRFSDYQDNQHNYISKTVINPNFTHPKLNFNYESRYKSTFLKASNVKYNESYTTTRGFGHLKYSSAPTDVWAEKVHHWDSGCINALHNDLAKKNWNESANNGYDTSSSDNSSVDDDLNMDDGNSNIEYSSGAACRSTPYHSGDRSMMEKSIMEHKTLQSTVGYSKRQKRSCDSPCCLIHEQGCKNYDIFKPHPHSGLLSTLASRNINGSGNMFGRGGRPGDDLRIGTHLSVRSQMQDSDDDFTSASEDMMSNYTSVKMRNNFPRADSQEMDDTCNHPDAMSYYTGGGPTSQFDVFGGAPQEDLLMNLFPMDDDHATVISSYRQKATSERCSDGIDRTGVDSKPGCSERDSYTTVSNLQPSDKGAFCASRSCFGQGDTSSKKAFTQWYVEDADKNIPIQRRGNEVASKFSQREAWSNAIKTDEKRSEESVDDEGDDGEVDEDDEDEVDDDDEEEDYEDDENEDEEEENGDEDEDGDSDGSRENKQLQVVEDVPGGDARSADKDTGVIDTLETNNQALSVDTKNKVDSGDQRRVHGRLFNQNKYKTYGVKTIRVTSKQNGNQGQIQKYTASNLQGKTGSGYQKFSLEQIKVPAIEKERVRFACDENGDWAEIGRGSYGCVYLGLLDGIVEVAIKDFYESSSWDLVIHEARMLMFLQETGITPKFYGLRRRFDVSKQPSEYCIIMEYFGDGRTLFNVMSDKVPLTKDEWLDIVGQLVAGLRLIHRKNILINDLKADNILIDLTGGRKIIRYIDVGMATYKQGLTFQLPQDQMSKYNFLAPEVREGARTTTRSDIFSLGYMLEQMSRLADPALGGLKKLVARCTDKNPARRPDIDEIVSQVHRFIASKASVTVAQPTSQEQFLLTNSV</sequence>
<dbReference type="Pfam" id="PF00069">
    <property type="entry name" value="Pkinase"/>
    <property type="match status" value="1"/>
</dbReference>